<keyword evidence="2" id="KW-1185">Reference proteome</keyword>
<dbReference type="Proteomes" id="UP001529491">
    <property type="component" value="Chromosome"/>
</dbReference>
<dbReference type="EMBL" id="CP136522">
    <property type="protein sequence ID" value="WOT06110.1"/>
    <property type="molecule type" value="Genomic_DNA"/>
</dbReference>
<evidence type="ECO:0008006" key="3">
    <source>
        <dbReference type="Google" id="ProtNLM"/>
    </source>
</evidence>
<sequence>MKKQLSLAIAIALGLSACGSSDSSSTPATEPKYNWQIVNLHVEDAADVAKDCVIYDNATSDPSKVVTASIALAGFNVLFHERDGSVISEYTITADDVPTTGIVSIDSANVPDGGYVSLEEVDGGIGGNADVYMFTVQKELLSDLVLNVRQPQTGASCYKGDQYQAVELSSTAAVSVLQETGINYYQSSYGTNVDGHSISANIPVQAELPASKSVLVTAFANDAEDQPTTITHYGLIDSDYIYDTNSSDVIVSRPLTNENLITQTWTTASNLTIAEESAIYMVANSNTYLWQQLFATNEEVALVDGSSEMQHWSAYFTGLESNYNWQYHSYIALDGANSIIDNTLPTLYDFNDVTVLNSCSSETSADYCIDTASFSTNEFDLQRTQVRSTTTVGGRNFYQSIYAVPNAQQVLMNSTVVTLDPDTSDRIEIGLTASDSPSQALEYMMAQSLNVQTAAEDSILVPEQSDTNGSIVSIADKSAMHQALLSTNSMMISNSIN</sequence>
<dbReference type="RefSeq" id="WP_310470380.1">
    <property type="nucleotide sequence ID" value="NZ_CP136522.1"/>
</dbReference>
<evidence type="ECO:0000313" key="1">
    <source>
        <dbReference type="EMBL" id="WOT06110.1"/>
    </source>
</evidence>
<accession>A0ABZ0K0M6</accession>
<name>A0ABZ0K0M6_9GAMM</name>
<evidence type="ECO:0000313" key="2">
    <source>
        <dbReference type="Proteomes" id="UP001529491"/>
    </source>
</evidence>
<dbReference type="PROSITE" id="PS51257">
    <property type="entry name" value="PROKAR_LIPOPROTEIN"/>
    <property type="match status" value="1"/>
</dbReference>
<gene>
    <name evidence="1" type="ORF">RGE70_04665</name>
</gene>
<protein>
    <recommendedName>
        <fullName evidence="3">Flagellar sheath protein A</fullName>
    </recommendedName>
</protein>
<reference evidence="1 2" key="1">
    <citation type="submission" date="2023-10" db="EMBL/GenBank/DDBJ databases">
        <title>Complete genome sequence of Shewanella sp. DAU334.</title>
        <authorList>
            <person name="Lee Y.-S."/>
            <person name="Jeong H.-R."/>
            <person name="Hwang E.-J."/>
            <person name="Choi Y.-L."/>
            <person name="Kim G.-D."/>
        </authorList>
    </citation>
    <scope>NUCLEOTIDE SEQUENCE [LARGE SCALE GENOMIC DNA]</scope>
    <source>
        <strain evidence="1 2">DAU334</strain>
    </source>
</reference>
<proteinExistence type="predicted"/>
<organism evidence="1 2">
    <name type="scientific">Shewanella youngdeokensis</name>
    <dbReference type="NCBI Taxonomy" id="2999068"/>
    <lineage>
        <taxon>Bacteria</taxon>
        <taxon>Pseudomonadati</taxon>
        <taxon>Pseudomonadota</taxon>
        <taxon>Gammaproteobacteria</taxon>
        <taxon>Alteromonadales</taxon>
        <taxon>Shewanellaceae</taxon>
        <taxon>Shewanella</taxon>
    </lineage>
</organism>